<gene>
    <name evidence="1" type="ORF">MML48_1g17513</name>
</gene>
<sequence>MNEKEFFLNIMHNDDVECIDIKDKIIMKINMNNNVQLTVHTNLHFADGYMCNLKPKEIKWKIKYNKQFVIIALLRTSCSQEDYKDGDIDASSWFDGSEKDFPRTKLKYIRELGKGWFGRVVEGTAQNITENPEWTPVVVRILEASATSRERLLFLNDVVIYKCGYHPNILRVLGRSLDTVPLLLLQEYCSQGDLKKYLKMCKAVQDKLVPEDMPLKWCYQLTLALKFLHDQKLTYPDLAARNCQLSHDLSLKLGDYGLSASYYPEDYYQGSPGVPLRWCAPEIISYTSTTIQTTPITVESNVWAFGVTMWEILEWGQQPYQELMDDEVISQVLGAPKVRLPRPSCHLIYTDYMYKIMQSCWYSPESRITVSQIELMMTDLMQVYEHTKVPSDLNSDIYEGEPISLEDFDARWNALKPNLLLMRDADILEGNRHDHQKQDHSQKSASLNNLHGSLDNLLDNRQFDPMESWLENVASDTSDMSFVRGLSEAITDLDNAIAMQNMSSSPEFGKVKVTIGGHFTSSESETEDENWRKKIERGAYTEKVRQKSRSVADLMVLTHIDCSESDSETLPSLDYNKANQRVRYLKSVDNQKKFGSEGNLFHVHDNAFQEELKKLQEERRDSLLFVPDKFSECSFSEDRDAATTSAFTPSSLSNNRLNSLENSPVKKLMEKLNSPSEMVPPQQVIKNQKLDHHESPNHIKIVYNPFKDGEHLNGNLYEGCIKKIDEQNVAFSKTENRLRNIDTYPCKNVESVTATTHNAINSTNEKDEIIMTCLKDFSEGKIGKDAEVKDSLPTKQKNFVKIEILNEQNFTPNVHRNYDMPNNLNNEISPKEILVTSKENSKNVKLKVPKLSEIIQRNAIDYKVHHHHSGTNDKSSVIPKSEENEKLLHQEIVDKDSGLNTPENSASLEKLYDDNEEILDIGSFDSDRSNETNTTKGMLLTELSNEEEHSSKEKGDEDYKESDREEEISKMIDFCVRKEAKLMCDLFLAHERSNCFTYVEDKLLVDNTKTIEIDSSTNNISNEKYSFLNYRIDMQNFIQAEICHSSNLLEHRELFLKPDNEKTLHLFNVQQNHLKCKYNCSPIEGVVVTNQELPITKSEMNESIHSSTGCKQMNLDKELYSFPRIVSEVVQVPDENESESFVINNFVDEDLADIKTLALFEKENSKESLTKTDALTSYNTFQNGNVSESANSTKRDIDVALIETDNTELFSKSFQNLNNSQTQPVSRDSLEVSLDIDSSANIAYEAYENQGTTSNQRESISPQSINDMTATEICKQQCGGDSEEFNIETNMNAVENEIKNKQFPVENLVLQTKISEGENENIFVITEMEDCESSVAIDYETNHNDLSVSHAVNTTSIVTGNDNERSNTFFEMEANKPNILDITKTFICNEVENYLHKNSTIMKIVEEPNNVPENQMNISQSVLDEINVSVIDSQDVLTDKNAHRNIDNYQNTNIVTEDAASSLPHDFQISTPISNKLMDCEVDVGTWKATRELGSKNNEALNFMDTELNSNITSQILTDIKPISGDTALLSKHKNTSTTQKSDDLLSTENTYEELNTPNKMFENKDQLKETLLDIQELNDIQRVTKLSDENNEHQSIESLAPMQIKTPNVTAQNVHESDDFQSKQFYHVHLVDEVPQENSKPLNIETDAFREEDQDNQNSSTSIQQTATFLNNEIQHYSMKTEQIGQNIESSQPSIFKEKLGNGTENQSLVKSVMVQELENTNFYESASIEPSVTDIQEEILSQNDIQPENSNKIPPDSEVTEEEQKYVENVNCEQLKSEIIDAHHKSDKQNVNSKIERTSIFLNNEIENCVSERKLFKIELQCYSDQNNDINTLEDNITEKFTSNISVIIEDNQQPKNSTESEKTLNNENMVENIMKVTSIFLENEIKNYANLKENVSNQKAIPKHFIIEETIKKTLQEVQKEENKDDSYKIPSCMDLEDELTKLTTTNDQIRDEKIIDTSNEITETSTFLKNEIENYVGNERRIDFDLSDTQEKMSLNSLTHISTFTSTPFANRRPNDSTVILGASDDYSIDYYSGLKTSVDPEEGADLQFSSNFVRPNNTHDLYSLETWDNFLGRSFDEQENAAIDFNDFSQEPHSLLFLECDDDKVNETNDLKMTKVLNETYDIAATKVLNETYDMTAAPEAAVNGTFTYEKNENINETFNASVDKTSDQIEADPRKNAVNNGNGSGWFLHPQAISKDIPTKTQETPSTSAPDESYVGFSMDDEIMAAIRNELLTKLPHAQRASSDHQIEENGEEMDSAERHEVFLRYNVYNTPLSPIPEESYDSEGGSGRITPKRINDTSDDEGDSSDWSVQEDNNSSNARTEEIISPRIPESPARYRTDPYRHTPSQDSCCSNDTLFNVEELNGGLNDKMILEPVFNQLDNPLDSMEDETSDSKYLDCNVDANTVPNERQLEDISPEKEQRLTVVPVIKTEHNYIIDFLDNERYSEMNMCLDACEEMSSTSDIYLTVSENTFSFGQNVAPLNSPEDRPWKEIQASFRDCDEDQLPKGTHSEETYTCQKNSIDNSSNDTYHIHNTVLNKQDLDITTTPIQNSTDLKDDSFVNQLGEVEELDDCLISDEDIDKVLREDMESERLSNEETEKKTQTEEDSNQNDDSTPLDERIYVNVTKPLLSTGDVDKINVSDLDDSTVYVNKTTADTNTQLDLLESNSKEYDKSVQGIYVNLSENNSEVVVKDFSFNEKCCPYSNDTLYVNLTKTEDRKLSSPPSIDDEVFVKMTKTESGESFNTEDSSYSDSVNTIDKHPTALGYENIKTSICDEDELYSKLDADDSDKFSRFEDLFGPLTDIRFSGPGSSSQIMSTSFSESNDLGDDQDWDSGSDTRSSSSGEFIWKHIDYVIPMENIQEEEPIESHRDHSSSGSSSGSEGEDECPEFVPSAWDKYATPTKSALRSPEKTLERNKEETIQDQRTPKDKKSKGVWFKKQKYHCVYEYPREPESPVLQSYDLWKPTPDYATLSDWDLDSDPYLPVTLTNPEILEKPTRDNFSKNLYHLNTFSDISVDPNTLEEDFFVSSSSKPFDMLTGLTSQFFPGRQFPNDMWTENINMTPDSGVEDIITPATFIDETDSSFTNKNRTNPQLTGVQSLKVLAATAAERSGTRRDPSAFTSNRTFSIDTAAEEIVTRQVPTFTTFGKSRFLVQHVDTPPDSGRTDKNVSFEALPHKKPEPQTHLIDVSDWRQQKKEKQKIESVRGEASLLDSADEDSGIESCTLDRKRFNI</sequence>
<keyword evidence="1" id="KW-0418">Kinase</keyword>
<comment type="caution">
    <text evidence="1">The sequence shown here is derived from an EMBL/GenBank/DDBJ whole genome shotgun (WGS) entry which is preliminary data.</text>
</comment>
<name>A0ACB9TUB4_HOLOL</name>
<protein>
    <submittedName>
        <fullName evidence="1">Serine/threonine-protein kinase lmtk1</fullName>
    </submittedName>
</protein>
<reference evidence="1" key="1">
    <citation type="submission" date="2022-04" db="EMBL/GenBank/DDBJ databases">
        <title>Chromosome-scale genome assembly of Holotrichia oblita Faldermann.</title>
        <authorList>
            <person name="Rongchong L."/>
        </authorList>
    </citation>
    <scope>NUCLEOTIDE SEQUENCE</scope>
    <source>
        <strain evidence="1">81SQS9</strain>
    </source>
</reference>
<proteinExistence type="predicted"/>
<accession>A0ACB9TUB4</accession>
<keyword evidence="2" id="KW-1185">Reference proteome</keyword>
<evidence type="ECO:0000313" key="1">
    <source>
        <dbReference type="EMBL" id="KAI4470230.1"/>
    </source>
</evidence>
<evidence type="ECO:0000313" key="2">
    <source>
        <dbReference type="Proteomes" id="UP001056778"/>
    </source>
</evidence>
<dbReference type="EMBL" id="CM043015">
    <property type="protein sequence ID" value="KAI4470230.1"/>
    <property type="molecule type" value="Genomic_DNA"/>
</dbReference>
<dbReference type="Proteomes" id="UP001056778">
    <property type="component" value="Chromosome 1"/>
</dbReference>
<organism evidence="1 2">
    <name type="scientific">Holotrichia oblita</name>
    <name type="common">Chafer beetle</name>
    <dbReference type="NCBI Taxonomy" id="644536"/>
    <lineage>
        <taxon>Eukaryota</taxon>
        <taxon>Metazoa</taxon>
        <taxon>Ecdysozoa</taxon>
        <taxon>Arthropoda</taxon>
        <taxon>Hexapoda</taxon>
        <taxon>Insecta</taxon>
        <taxon>Pterygota</taxon>
        <taxon>Neoptera</taxon>
        <taxon>Endopterygota</taxon>
        <taxon>Coleoptera</taxon>
        <taxon>Polyphaga</taxon>
        <taxon>Scarabaeiformia</taxon>
        <taxon>Scarabaeidae</taxon>
        <taxon>Melolonthinae</taxon>
        <taxon>Holotrichia</taxon>
    </lineage>
</organism>
<keyword evidence="1" id="KW-0808">Transferase</keyword>